<dbReference type="PROSITE" id="PS01039">
    <property type="entry name" value="SBP_BACTERIAL_3"/>
    <property type="match status" value="1"/>
</dbReference>
<dbReference type="RefSeq" id="WP_160110306.1">
    <property type="nucleotide sequence ID" value="NZ_FCOM02000021.1"/>
</dbReference>
<organism evidence="7 8">
    <name type="scientific">Caballeronia arvi</name>
    <dbReference type="NCBI Taxonomy" id="1777135"/>
    <lineage>
        <taxon>Bacteria</taxon>
        <taxon>Pseudomonadati</taxon>
        <taxon>Pseudomonadota</taxon>
        <taxon>Betaproteobacteria</taxon>
        <taxon>Burkholderiales</taxon>
        <taxon>Burkholderiaceae</taxon>
        <taxon>Caballeronia</taxon>
    </lineage>
</organism>
<proteinExistence type="inferred from homology"/>
<comment type="similarity">
    <text evidence="2 4">Belongs to the bacterial solute-binding protein 3 family.</text>
</comment>
<gene>
    <name evidence="7" type="ORF">AWB74_04500</name>
</gene>
<evidence type="ECO:0000256" key="1">
    <source>
        <dbReference type="ARBA" id="ARBA00004196"/>
    </source>
</evidence>
<evidence type="ECO:0000313" key="8">
    <source>
        <dbReference type="Proteomes" id="UP000055019"/>
    </source>
</evidence>
<feature type="domain" description="Solute-binding protein family 3/N-terminal" evidence="6">
    <location>
        <begin position="37"/>
        <end position="263"/>
    </location>
</feature>
<reference evidence="7" key="1">
    <citation type="submission" date="2016-01" db="EMBL/GenBank/DDBJ databases">
        <authorList>
            <person name="Peeters C."/>
        </authorList>
    </citation>
    <scope>NUCLEOTIDE SEQUENCE [LARGE SCALE GENOMIC DNA]</scope>
    <source>
        <strain evidence="7">LMG 29317</strain>
    </source>
</reference>
<evidence type="ECO:0000313" key="7">
    <source>
        <dbReference type="EMBL" id="SAL73508.1"/>
    </source>
</evidence>
<keyword evidence="8" id="KW-1185">Reference proteome</keyword>
<name>A0A158JXG8_9BURK</name>
<protein>
    <submittedName>
        <fullName evidence="7">Extracellular solute-binding protein</fullName>
    </submittedName>
</protein>
<dbReference type="PANTHER" id="PTHR35936:SF17">
    <property type="entry name" value="ARGININE-BINDING EXTRACELLULAR PROTEIN ARTP"/>
    <property type="match status" value="1"/>
</dbReference>
<evidence type="ECO:0000256" key="2">
    <source>
        <dbReference type="ARBA" id="ARBA00010333"/>
    </source>
</evidence>
<dbReference type="GO" id="GO:0030313">
    <property type="term" value="C:cell envelope"/>
    <property type="evidence" value="ECO:0007669"/>
    <property type="project" value="UniProtKB-SubCell"/>
</dbReference>
<dbReference type="Gene3D" id="3.40.190.10">
    <property type="entry name" value="Periplasmic binding protein-like II"/>
    <property type="match status" value="2"/>
</dbReference>
<dbReference type="Pfam" id="PF00497">
    <property type="entry name" value="SBP_bac_3"/>
    <property type="match status" value="1"/>
</dbReference>
<evidence type="ECO:0000256" key="5">
    <source>
        <dbReference type="SAM" id="SignalP"/>
    </source>
</evidence>
<dbReference type="OrthoDB" id="9777941at2"/>
<evidence type="ECO:0000259" key="6">
    <source>
        <dbReference type="SMART" id="SM00062"/>
    </source>
</evidence>
<dbReference type="Proteomes" id="UP000055019">
    <property type="component" value="Unassembled WGS sequence"/>
</dbReference>
<dbReference type="EMBL" id="FCOM02000021">
    <property type="protein sequence ID" value="SAL73508.1"/>
    <property type="molecule type" value="Genomic_DNA"/>
</dbReference>
<dbReference type="InterPro" id="IPR001638">
    <property type="entry name" value="Solute-binding_3/MltF_N"/>
</dbReference>
<dbReference type="SMART" id="SM00062">
    <property type="entry name" value="PBPb"/>
    <property type="match status" value="1"/>
</dbReference>
<feature type="signal peptide" evidence="5">
    <location>
        <begin position="1"/>
        <end position="25"/>
    </location>
</feature>
<evidence type="ECO:0000256" key="4">
    <source>
        <dbReference type="RuleBase" id="RU003744"/>
    </source>
</evidence>
<comment type="subcellular location">
    <subcellularLocation>
        <location evidence="1">Cell envelope</location>
    </subcellularLocation>
</comment>
<comment type="caution">
    <text evidence="7">The sequence shown here is derived from an EMBL/GenBank/DDBJ whole genome shotgun (WGS) entry which is preliminary data.</text>
</comment>
<feature type="chain" id="PRO_5007627431" evidence="5">
    <location>
        <begin position="26"/>
        <end position="280"/>
    </location>
</feature>
<dbReference type="PANTHER" id="PTHR35936">
    <property type="entry name" value="MEMBRANE-BOUND LYTIC MUREIN TRANSGLYCOSYLASE F"/>
    <property type="match status" value="1"/>
</dbReference>
<sequence length="280" mass="30432">MKRWLSTSFAIAVACTGALPVLAHADPVWDRIKSSGHLVCGAIPNDPIGSWVDPKTGKWEGYEIELCRSIASDLSTTMGKKIEPEFHETGWNTVVLDIQSQKIDIWPGMSATPERKNALSMVGPIYTLAMCGMVRPNFQTKSTWADLNRSDVRIATVTGTSVETAFKKTAPEATQITLAGYSEITLAVQSGRADMMGADVLRCLNVAKSAPAAFGGIVYPKPIQSLGSSAGVLKSADQFTAWLQKWSDEKRKSGDIKKMFMSVFEKTGLDPSKVPPEIQF</sequence>
<accession>A0A158JXG8</accession>
<keyword evidence="3 5" id="KW-0732">Signal</keyword>
<dbReference type="PROSITE" id="PS51257">
    <property type="entry name" value="PROKAR_LIPOPROTEIN"/>
    <property type="match status" value="1"/>
</dbReference>
<dbReference type="AlphaFoldDB" id="A0A158JXG8"/>
<dbReference type="SUPFAM" id="SSF53850">
    <property type="entry name" value="Periplasmic binding protein-like II"/>
    <property type="match status" value="1"/>
</dbReference>
<dbReference type="InterPro" id="IPR018313">
    <property type="entry name" value="SBP_3_CS"/>
</dbReference>
<evidence type="ECO:0000256" key="3">
    <source>
        <dbReference type="ARBA" id="ARBA00022729"/>
    </source>
</evidence>